<organism evidence="6 7">
    <name type="scientific">Acidihalobacter ferrooxydans</name>
    <dbReference type="NCBI Taxonomy" id="1765967"/>
    <lineage>
        <taxon>Bacteria</taxon>
        <taxon>Pseudomonadati</taxon>
        <taxon>Pseudomonadota</taxon>
        <taxon>Gammaproteobacteria</taxon>
        <taxon>Chromatiales</taxon>
        <taxon>Ectothiorhodospiraceae</taxon>
        <taxon>Acidihalobacter</taxon>
    </lineage>
</organism>
<dbReference type="Proteomes" id="UP000243807">
    <property type="component" value="Chromosome"/>
</dbReference>
<evidence type="ECO:0000256" key="3">
    <source>
        <dbReference type="ARBA" id="ARBA00023004"/>
    </source>
</evidence>
<dbReference type="AlphaFoldDB" id="A0A1P8UHH7"/>
<evidence type="ECO:0000256" key="4">
    <source>
        <dbReference type="ARBA" id="ARBA00025742"/>
    </source>
</evidence>
<name>A0A1P8UHH7_9GAMM</name>
<dbReference type="GO" id="GO:0004112">
    <property type="term" value="F:cyclic-nucleotide phosphodiesterase activity"/>
    <property type="evidence" value="ECO:0007669"/>
    <property type="project" value="InterPro"/>
</dbReference>
<feature type="domain" description="Calcineurin-like phosphoesterase" evidence="5">
    <location>
        <begin position="1"/>
        <end position="202"/>
    </location>
</feature>
<dbReference type="RefSeq" id="WP_076836927.1">
    <property type="nucleotide sequence ID" value="NZ_CP019434.1"/>
</dbReference>
<dbReference type="PANTHER" id="PTHR42988">
    <property type="entry name" value="PHOSPHOHYDROLASE"/>
    <property type="match status" value="1"/>
</dbReference>
<keyword evidence="1" id="KW-0479">Metal-binding</keyword>
<proteinExistence type="inferred from homology"/>
<gene>
    <name evidence="6" type="ORF">BW247_09415</name>
</gene>
<dbReference type="STRING" id="1765967.BW247_09415"/>
<dbReference type="OrthoDB" id="9784378at2"/>
<dbReference type="Pfam" id="PF00149">
    <property type="entry name" value="Metallophos"/>
    <property type="match status" value="1"/>
</dbReference>
<evidence type="ECO:0000259" key="5">
    <source>
        <dbReference type="Pfam" id="PF00149"/>
    </source>
</evidence>
<dbReference type="PANTHER" id="PTHR42988:SF2">
    <property type="entry name" value="CYCLIC NUCLEOTIDE PHOSPHODIESTERASE CBUA0032-RELATED"/>
    <property type="match status" value="1"/>
</dbReference>
<accession>A0A1P8UHH7</accession>
<keyword evidence="2" id="KW-0378">Hydrolase</keyword>
<dbReference type="GO" id="GO:0046872">
    <property type="term" value="F:metal ion binding"/>
    <property type="evidence" value="ECO:0007669"/>
    <property type="project" value="UniProtKB-KW"/>
</dbReference>
<evidence type="ECO:0000256" key="2">
    <source>
        <dbReference type="ARBA" id="ARBA00022801"/>
    </source>
</evidence>
<keyword evidence="3" id="KW-0408">Iron</keyword>
<dbReference type="InterPro" id="IPR026575">
    <property type="entry name" value="GpdQ/CpdA-like"/>
</dbReference>
<dbReference type="Gene3D" id="3.60.21.10">
    <property type="match status" value="1"/>
</dbReference>
<dbReference type="CDD" id="cd07402">
    <property type="entry name" value="MPP_GpdQ"/>
    <property type="match status" value="1"/>
</dbReference>
<dbReference type="InterPro" id="IPR050884">
    <property type="entry name" value="CNP_phosphodiesterase-III"/>
</dbReference>
<dbReference type="InterPro" id="IPR029052">
    <property type="entry name" value="Metallo-depent_PP-like"/>
</dbReference>
<comment type="similarity">
    <text evidence="4">Belongs to the cyclic nucleotide phosphodiesterase class-III family.</text>
</comment>
<reference evidence="6 7" key="1">
    <citation type="submission" date="2017-01" db="EMBL/GenBank/DDBJ databases">
        <title>Draft sequence of Acidihalobacter ferrooxidans strain DSM 14175 (strain V8).</title>
        <authorList>
            <person name="Khaleque H.N."/>
            <person name="Ramsay J.P."/>
            <person name="Murphy R.J.T."/>
            <person name="Kaksonen A.H."/>
            <person name="Boxall N.J."/>
            <person name="Watkin E.L.J."/>
        </authorList>
    </citation>
    <scope>NUCLEOTIDE SEQUENCE [LARGE SCALE GENOMIC DNA]</scope>
    <source>
        <strain evidence="6 7">V8</strain>
    </source>
</reference>
<dbReference type="InterPro" id="IPR004843">
    <property type="entry name" value="Calcineurin-like_PHP"/>
</dbReference>
<dbReference type="KEGG" id="afy:BW247_09415"/>
<evidence type="ECO:0000256" key="1">
    <source>
        <dbReference type="ARBA" id="ARBA00022723"/>
    </source>
</evidence>
<dbReference type="SUPFAM" id="SSF56300">
    <property type="entry name" value="Metallo-dependent phosphatases"/>
    <property type="match status" value="1"/>
</dbReference>
<sequence>MKLIHLTDPHLVPPGRALYGLDPAQRLAAAIAHIQARHTDAEACIITGDLAHRGDPQAYELLRELLAPLPMPVLTLIGNHDDRERFCCAFDEVPRDAGGFVQWVHATSAGRLILLDTVKPTAHASNPPAGYFDSGRARWLHDRLDEAGQEPVFLCMHHPPFGVGVRAFDDINLLAPDAQAFAEVVTGRKNIRHLFFGHIHRPIFGSWRGIPYSTLPATAHQSMLDFVASDDCFTHEPPAYGVVMIDADQITVHLENYLDHSPVYHPDGRCLRY</sequence>
<dbReference type="EMBL" id="CP019434">
    <property type="protein sequence ID" value="APZ43286.1"/>
    <property type="molecule type" value="Genomic_DNA"/>
</dbReference>
<protein>
    <recommendedName>
        <fullName evidence="5">Calcineurin-like phosphoesterase domain-containing protein</fullName>
    </recommendedName>
</protein>
<evidence type="ECO:0000313" key="6">
    <source>
        <dbReference type="EMBL" id="APZ43286.1"/>
    </source>
</evidence>
<keyword evidence="7" id="KW-1185">Reference proteome</keyword>
<evidence type="ECO:0000313" key="7">
    <source>
        <dbReference type="Proteomes" id="UP000243807"/>
    </source>
</evidence>